<keyword evidence="5" id="KW-1185">Reference proteome</keyword>
<protein>
    <submittedName>
        <fullName evidence="4">DUF1559 domain-containing protein</fullName>
    </submittedName>
</protein>
<evidence type="ECO:0000256" key="1">
    <source>
        <dbReference type="SAM" id="MobiDB-lite"/>
    </source>
</evidence>
<accession>A0ABU5F1B6</accession>
<keyword evidence="2" id="KW-0812">Transmembrane</keyword>
<evidence type="ECO:0000256" key="2">
    <source>
        <dbReference type="SAM" id="Phobius"/>
    </source>
</evidence>
<keyword evidence="2" id="KW-0472">Membrane</keyword>
<dbReference type="Pfam" id="PF07596">
    <property type="entry name" value="SBP_bac_10"/>
    <property type="match status" value="1"/>
</dbReference>
<dbReference type="PANTHER" id="PTHR30093">
    <property type="entry name" value="GENERAL SECRETION PATHWAY PROTEIN G"/>
    <property type="match status" value="1"/>
</dbReference>
<evidence type="ECO:0000313" key="4">
    <source>
        <dbReference type="EMBL" id="MDY3559903.1"/>
    </source>
</evidence>
<dbReference type="NCBIfam" id="TIGR04294">
    <property type="entry name" value="pre_pil_HX9DG"/>
    <property type="match status" value="1"/>
</dbReference>
<organism evidence="4 5">
    <name type="scientific">Gemmata algarum</name>
    <dbReference type="NCBI Taxonomy" id="2975278"/>
    <lineage>
        <taxon>Bacteria</taxon>
        <taxon>Pseudomonadati</taxon>
        <taxon>Planctomycetota</taxon>
        <taxon>Planctomycetia</taxon>
        <taxon>Gemmatales</taxon>
        <taxon>Gemmataceae</taxon>
        <taxon>Gemmata</taxon>
    </lineage>
</organism>
<dbReference type="InterPro" id="IPR012902">
    <property type="entry name" value="N_methyl_site"/>
</dbReference>
<keyword evidence="2" id="KW-1133">Transmembrane helix</keyword>
<evidence type="ECO:0000259" key="3">
    <source>
        <dbReference type="Pfam" id="PF07596"/>
    </source>
</evidence>
<evidence type="ECO:0000313" key="5">
    <source>
        <dbReference type="Proteomes" id="UP001272242"/>
    </source>
</evidence>
<dbReference type="SUPFAM" id="SSF54523">
    <property type="entry name" value="Pili subunits"/>
    <property type="match status" value="1"/>
</dbReference>
<feature type="region of interest" description="Disordered" evidence="1">
    <location>
        <begin position="81"/>
        <end position="100"/>
    </location>
</feature>
<comment type="caution">
    <text evidence="4">The sequence shown here is derived from an EMBL/GenBank/DDBJ whole genome shotgun (WGS) entry which is preliminary data.</text>
</comment>
<dbReference type="Gene3D" id="3.30.700.10">
    <property type="entry name" value="Glycoprotein, Type 4 Pilin"/>
    <property type="match status" value="1"/>
</dbReference>
<feature type="transmembrane region" description="Helical" evidence="2">
    <location>
        <begin position="12"/>
        <end position="34"/>
    </location>
</feature>
<dbReference type="InterPro" id="IPR011453">
    <property type="entry name" value="DUF1559"/>
</dbReference>
<dbReference type="EMBL" id="JAXBLV010000155">
    <property type="protein sequence ID" value="MDY3559903.1"/>
    <property type="molecule type" value="Genomic_DNA"/>
</dbReference>
<dbReference type="Pfam" id="PF07963">
    <property type="entry name" value="N_methyl"/>
    <property type="match status" value="1"/>
</dbReference>
<dbReference type="RefSeq" id="WP_320686581.1">
    <property type="nucleotide sequence ID" value="NZ_JAXBLV010000155.1"/>
</dbReference>
<name>A0ABU5F1B6_9BACT</name>
<dbReference type="InterPro" id="IPR027558">
    <property type="entry name" value="Pre_pil_HX9DG_C"/>
</dbReference>
<dbReference type="PANTHER" id="PTHR30093:SF2">
    <property type="entry name" value="TYPE II SECRETION SYSTEM PROTEIN H"/>
    <property type="match status" value="1"/>
</dbReference>
<gene>
    <name evidence="4" type="ORF">R5W23_001089</name>
</gene>
<feature type="domain" description="DUF1559" evidence="3">
    <location>
        <begin position="35"/>
        <end position="377"/>
    </location>
</feature>
<dbReference type="InterPro" id="IPR045584">
    <property type="entry name" value="Pilin-like"/>
</dbReference>
<sequence length="395" mass="41463">MPRPHPSRSAFTLIELLVVIAIIAILIGLLLPAVQKVREAAARMKCQNNLKQVALACHNIESSTGSFPPGLPRFMATQQENAPYSGSDANPVPGSGSPATGTEAPAWWVWGNGGSYAGGRMYGPSWTFHILAQMEQQALADLTTYSLGLDLYEANPQDNMDGTSTRGANRGMVQEPLTQKIMICPSSGHDPNVHYYGVSCQNLTKGNYVGCWGSDTFGNSAAFGGGGQASGVFNVALIKKWPVQQRMGSGKGTTIVSITDGTSNTVMLSELLPYSGTEGGTSAESPAGQNNDVRGAVIMPAAGGNMFLTHTTPNSTTQDVLIGCETRMPINHPNKLNCTQNQADGGTWAAARSKHTGGVNAAFADGSVRFVRDGVDPNTWKGVGSKAGSEVANLD</sequence>
<dbReference type="Proteomes" id="UP001272242">
    <property type="component" value="Unassembled WGS sequence"/>
</dbReference>
<reference evidence="5" key="1">
    <citation type="journal article" date="2023" name="Mar. Drugs">
        <title>Gemmata algarum, a Novel Planctomycete Isolated from an Algal Mat, Displays Antimicrobial Activity.</title>
        <authorList>
            <person name="Kumar G."/>
            <person name="Kallscheuer N."/>
            <person name="Kashif M."/>
            <person name="Ahamad S."/>
            <person name="Jagadeeshwari U."/>
            <person name="Pannikurungottu S."/>
            <person name="Haufschild T."/>
            <person name="Kabuu M."/>
            <person name="Sasikala C."/>
            <person name="Jogler C."/>
            <person name="Ramana C."/>
        </authorList>
    </citation>
    <scope>NUCLEOTIDE SEQUENCE [LARGE SCALE GENOMIC DNA]</scope>
    <source>
        <strain evidence="5">JC673</strain>
    </source>
</reference>
<dbReference type="NCBIfam" id="TIGR02532">
    <property type="entry name" value="IV_pilin_GFxxxE"/>
    <property type="match status" value="1"/>
</dbReference>
<proteinExistence type="predicted"/>